<evidence type="ECO:0000313" key="2">
    <source>
        <dbReference type="Proteomes" id="UP001058074"/>
    </source>
</evidence>
<proteinExistence type="predicted"/>
<dbReference type="Proteomes" id="UP001058074">
    <property type="component" value="Unassembled WGS sequence"/>
</dbReference>
<protein>
    <submittedName>
        <fullName evidence="1">Uncharacterized protein</fullName>
    </submittedName>
</protein>
<reference evidence="1" key="1">
    <citation type="journal article" date="2025" name="Int. J. Syst. Evol. Microbiol.">
        <title>Inconstantimicrobium mannanitabidum sp. nov., a novel member of the family Clostridiaceae isolated from anoxic soil under the treatment of reductive soil disinfestation.</title>
        <authorList>
            <person name="Ueki A."/>
            <person name="Tonouchi A."/>
            <person name="Honma S."/>
            <person name="Kaku N."/>
            <person name="Ueki K."/>
        </authorList>
    </citation>
    <scope>NUCLEOTIDE SEQUENCE</scope>
    <source>
        <strain evidence="1">TW13</strain>
    </source>
</reference>
<sequence>MDFAKITNEYYSKWLGITPELMYKNGVIFIESPERDKQQLGYSCVFDVYTYVASNLIIISYSKRVSVQIEEVRKKIVAGMATKEVTSIMKNIFNKEVKSSIKFCYENSLNKIHSTMAVKLIESDYPKYLQFFMTENPNANVDGWLEEYFNDICKSGLAFGIFEDGKLVSVTDAPAVPYTEDKIQEIGINTLSEYRRKGYAKLVTLGCIKSIIENGKCPLWSCNTNNISSEKLAYSVGFRKLADVLTISI</sequence>
<dbReference type="EMBL" id="BROD01000001">
    <property type="protein sequence ID" value="GKX65851.1"/>
    <property type="molecule type" value="Genomic_DNA"/>
</dbReference>
<evidence type="ECO:0000313" key="1">
    <source>
        <dbReference type="EMBL" id="GKX65851.1"/>
    </source>
</evidence>
<name>A0ACB5RA57_9CLOT</name>
<gene>
    <name evidence="1" type="ORF">rsdtw13_11090</name>
</gene>
<accession>A0ACB5RA57</accession>
<comment type="caution">
    <text evidence="1">The sequence shown here is derived from an EMBL/GenBank/DDBJ whole genome shotgun (WGS) entry which is preliminary data.</text>
</comment>
<keyword evidence="2" id="KW-1185">Reference proteome</keyword>
<organism evidence="1 2">
    <name type="scientific">Inconstantimicrobium mannanitabidum</name>
    <dbReference type="NCBI Taxonomy" id="1604901"/>
    <lineage>
        <taxon>Bacteria</taxon>
        <taxon>Bacillati</taxon>
        <taxon>Bacillota</taxon>
        <taxon>Clostridia</taxon>
        <taxon>Eubacteriales</taxon>
        <taxon>Clostridiaceae</taxon>
        <taxon>Inconstantimicrobium</taxon>
    </lineage>
</organism>